<keyword evidence="2" id="KW-1185">Reference proteome</keyword>
<dbReference type="KEGG" id="ial:IALB_0675"/>
<reference evidence="1 2" key="1">
    <citation type="journal article" date="2012" name="Front. Microbiol.">
        <title>Complete genome of Ignavibacterium album, a metabolically versatile, flagellated, facultative anaerobe from the phylum Chlorobi.</title>
        <authorList>
            <person name="Liu Z."/>
            <person name="Frigaard N.-U."/>
            <person name="Vogl K."/>
            <person name="Iino T."/>
            <person name="Ohkuma M."/>
            <person name="Overmann J."/>
            <person name="Bryant D.A."/>
        </authorList>
    </citation>
    <scope>NUCLEOTIDE SEQUENCE [LARGE SCALE GENOMIC DNA]</scope>
    <source>
        <strain evidence="2">DSM 19864 / JCM 16511 / NBRC 101810 / Mat9-16</strain>
    </source>
</reference>
<dbReference type="STRING" id="945713.IALB_0675"/>
<dbReference type="EMBL" id="CP003418">
    <property type="protein sequence ID" value="AFH48387.1"/>
    <property type="molecule type" value="Genomic_DNA"/>
</dbReference>
<gene>
    <name evidence="1" type="ordered locus">IALB_0675</name>
</gene>
<evidence type="ECO:0008006" key="3">
    <source>
        <dbReference type="Google" id="ProtNLM"/>
    </source>
</evidence>
<sequence>MKFYKIGYWILLISFVVTLNFLRTNIVSNDNEIESINNLYKKRINSLLISNTSFQRRLNDFKCRNIITGETRQNIFQNNSLIILLGKFKCSKCQENELKRLDSLKLIFEAKSLDVFGITSKSQKDVVIRQKKILKITYPIYWVEDSVFYNLNIIQRFPQLLHVSDNIILSTFFPIVKDDEFSKLYYTDFISRMEIQ</sequence>
<dbReference type="RefSeq" id="WP_014559545.1">
    <property type="nucleotide sequence ID" value="NC_017464.1"/>
</dbReference>
<evidence type="ECO:0000313" key="1">
    <source>
        <dbReference type="EMBL" id="AFH48387.1"/>
    </source>
</evidence>
<dbReference type="Proteomes" id="UP000007394">
    <property type="component" value="Chromosome"/>
</dbReference>
<protein>
    <recommendedName>
        <fullName evidence="3">Thioredoxin-like fold domain-containing protein</fullName>
    </recommendedName>
</protein>
<accession>I0AHD0</accession>
<dbReference type="HOGENOM" id="CLU_1388586_0_0_10"/>
<proteinExistence type="predicted"/>
<name>I0AHD0_IGNAJ</name>
<evidence type="ECO:0000313" key="2">
    <source>
        <dbReference type="Proteomes" id="UP000007394"/>
    </source>
</evidence>
<organism evidence="1 2">
    <name type="scientific">Ignavibacterium album (strain DSM 19864 / JCM 16511 / NBRC 101810 / Mat9-16)</name>
    <dbReference type="NCBI Taxonomy" id="945713"/>
    <lineage>
        <taxon>Bacteria</taxon>
        <taxon>Pseudomonadati</taxon>
        <taxon>Ignavibacteriota</taxon>
        <taxon>Ignavibacteria</taxon>
        <taxon>Ignavibacteriales</taxon>
        <taxon>Ignavibacteriaceae</taxon>
        <taxon>Ignavibacterium</taxon>
    </lineage>
</organism>
<dbReference type="AlphaFoldDB" id="I0AHD0"/>